<dbReference type="Pfam" id="PF06386">
    <property type="entry name" value="GvpL_GvpF"/>
    <property type="match status" value="1"/>
</dbReference>
<dbReference type="GO" id="GO:0031412">
    <property type="term" value="P:gas vesicle organization"/>
    <property type="evidence" value="ECO:0007669"/>
    <property type="project" value="InterPro"/>
</dbReference>
<protein>
    <submittedName>
        <fullName evidence="1">Gas vesicle protein GvpFL</fullName>
    </submittedName>
</protein>
<dbReference type="OrthoDB" id="3867411at2"/>
<proteinExistence type="predicted"/>
<name>A0A229SMX9_9PSEU</name>
<dbReference type="InterPro" id="IPR009430">
    <property type="entry name" value="GvpL/GvpF"/>
</dbReference>
<dbReference type="EMBL" id="NMUL01000065">
    <property type="protein sequence ID" value="OXM60160.1"/>
    <property type="molecule type" value="Genomic_DNA"/>
</dbReference>
<dbReference type="RefSeq" id="WP_093953498.1">
    <property type="nucleotide sequence ID" value="NZ_NMUL01000065.1"/>
</dbReference>
<reference evidence="2" key="1">
    <citation type="submission" date="2017-07" db="EMBL/GenBank/DDBJ databases">
        <title>Comparative genome mining reveals phylogenetic distribution patterns of secondary metabolites in Amycolatopsis.</title>
        <authorList>
            <person name="Adamek M."/>
            <person name="Alanjary M."/>
            <person name="Sales-Ortells H."/>
            <person name="Goodfellow M."/>
            <person name="Bull A.T."/>
            <person name="Kalinowski J."/>
            <person name="Ziemert N."/>
        </authorList>
    </citation>
    <scope>NUCLEOTIDE SEQUENCE [LARGE SCALE GENOMIC DNA]</scope>
    <source>
        <strain evidence="2">H5</strain>
    </source>
</reference>
<organism evidence="1 2">
    <name type="scientific">Amycolatopsis vastitatis</name>
    <dbReference type="NCBI Taxonomy" id="1905142"/>
    <lineage>
        <taxon>Bacteria</taxon>
        <taxon>Bacillati</taxon>
        <taxon>Actinomycetota</taxon>
        <taxon>Actinomycetes</taxon>
        <taxon>Pseudonocardiales</taxon>
        <taxon>Pseudonocardiaceae</taxon>
        <taxon>Amycolatopsis</taxon>
    </lineage>
</organism>
<accession>A0A229SMX9</accession>
<sequence>MTLQLYGVVRAGHPRAPRTVCWDDLAMVVGEAPDQPDPATHLAVVSALVEGGPVLPVRFGTVAEDEDAVRAEVLAPSADTYRADLDRLDGLAEVHVCLRFTEPGSAWRAARSDVLLSEVAERARDSVSLPAGESADERWAFLVGLGDLLVVRDAVAGLDGGGEVRAEWVGPLPAYSFLDRRTCSRWSW</sequence>
<dbReference type="GO" id="GO:0031411">
    <property type="term" value="C:gas vesicle"/>
    <property type="evidence" value="ECO:0007669"/>
    <property type="project" value="InterPro"/>
</dbReference>
<evidence type="ECO:0000313" key="2">
    <source>
        <dbReference type="Proteomes" id="UP000215199"/>
    </source>
</evidence>
<evidence type="ECO:0000313" key="1">
    <source>
        <dbReference type="EMBL" id="OXM60160.1"/>
    </source>
</evidence>
<dbReference type="Proteomes" id="UP000215199">
    <property type="component" value="Unassembled WGS sequence"/>
</dbReference>
<keyword evidence="2" id="KW-1185">Reference proteome</keyword>
<comment type="caution">
    <text evidence="1">The sequence shown here is derived from an EMBL/GenBank/DDBJ whole genome shotgun (WGS) entry which is preliminary data.</text>
</comment>
<dbReference type="AlphaFoldDB" id="A0A229SMX9"/>
<gene>
    <name evidence="1" type="ORF">CF165_43810</name>
</gene>